<evidence type="ECO:0000256" key="2">
    <source>
        <dbReference type="ARBA" id="ARBA00022475"/>
    </source>
</evidence>
<dbReference type="InterPro" id="IPR002797">
    <property type="entry name" value="Polysacc_synth"/>
</dbReference>
<keyword evidence="9" id="KW-1185">Reference proteome</keyword>
<keyword evidence="2" id="KW-1003">Cell membrane</keyword>
<feature type="transmembrane region" description="Helical" evidence="7">
    <location>
        <begin position="405"/>
        <end position="425"/>
    </location>
</feature>
<dbReference type="EMBL" id="FOQH01000007">
    <property type="protein sequence ID" value="SFI52573.1"/>
    <property type="molecule type" value="Genomic_DNA"/>
</dbReference>
<dbReference type="STRING" id="1114924.SAMN05216258_107266"/>
<comment type="subcellular location">
    <subcellularLocation>
        <location evidence="1">Cell membrane</location>
        <topology evidence="1">Multi-pass membrane protein</topology>
    </subcellularLocation>
</comment>
<dbReference type="GO" id="GO:0005886">
    <property type="term" value="C:plasma membrane"/>
    <property type="evidence" value="ECO:0007669"/>
    <property type="project" value="UniProtKB-SubCell"/>
</dbReference>
<feature type="transmembrane region" description="Helical" evidence="7">
    <location>
        <begin position="187"/>
        <end position="213"/>
    </location>
</feature>
<evidence type="ECO:0000256" key="7">
    <source>
        <dbReference type="SAM" id="Phobius"/>
    </source>
</evidence>
<evidence type="ECO:0000256" key="3">
    <source>
        <dbReference type="ARBA" id="ARBA00022692"/>
    </source>
</evidence>
<evidence type="ECO:0000256" key="6">
    <source>
        <dbReference type="SAM" id="MobiDB-lite"/>
    </source>
</evidence>
<protein>
    <submittedName>
        <fullName evidence="8">Membrane protein involved in the export of O-antigen and teichoic acid</fullName>
    </submittedName>
</protein>
<dbReference type="Pfam" id="PF01943">
    <property type="entry name" value="Polysacc_synt"/>
    <property type="match status" value="1"/>
</dbReference>
<feature type="compositionally biased region" description="Low complexity" evidence="6">
    <location>
        <begin position="49"/>
        <end position="75"/>
    </location>
</feature>
<dbReference type="InterPro" id="IPR050833">
    <property type="entry name" value="Poly_Biosynth_Transport"/>
</dbReference>
<dbReference type="Proteomes" id="UP000199377">
    <property type="component" value="Unassembled WGS sequence"/>
</dbReference>
<evidence type="ECO:0000256" key="1">
    <source>
        <dbReference type="ARBA" id="ARBA00004651"/>
    </source>
</evidence>
<dbReference type="PANTHER" id="PTHR30250">
    <property type="entry name" value="PST FAMILY PREDICTED COLANIC ACID TRANSPORTER"/>
    <property type="match status" value="1"/>
</dbReference>
<keyword evidence="5 7" id="KW-0472">Membrane</keyword>
<evidence type="ECO:0000313" key="8">
    <source>
        <dbReference type="EMBL" id="SFI52573.1"/>
    </source>
</evidence>
<feature type="transmembrane region" description="Helical" evidence="7">
    <location>
        <begin position="281"/>
        <end position="300"/>
    </location>
</feature>
<feature type="transmembrane region" description="Helical" evidence="7">
    <location>
        <begin position="493"/>
        <end position="514"/>
    </location>
</feature>
<keyword evidence="3 7" id="KW-0812">Transmembrane</keyword>
<accession>A0A1I3IXK1</accession>
<gene>
    <name evidence="8" type="ORF">SAMN05216258_107266</name>
</gene>
<feature type="transmembrane region" description="Helical" evidence="7">
    <location>
        <begin position="469"/>
        <end position="487"/>
    </location>
</feature>
<feature type="transmembrane region" description="Helical" evidence="7">
    <location>
        <begin position="321"/>
        <end position="349"/>
    </location>
</feature>
<dbReference type="OrthoDB" id="9800982at2"/>
<sequence>MRPLASRNAGAAPDGPPRAEAAPAPAASRPAPAGPEAAAGPDAGGLQGPDAQAPDAAASALQTSADRAGPTPAAARRGRIGRVLAELKQGRGKALGRGLAGGGGPLRSASAGAFAVLVAGAGVSYLTQLGTARLVGPDAFGLYMYALSWATVAASFSTLGFHVSLLRLVPACRAREDWAGALGAERFATSAAVAASGLLAGAGAAVTLALGGWRTVEGATLLLALAAAPFLALQLVAAAAVRAYGGVVRALAPERLVRDPAALAALAALALTGAAAPGAPAAMAGMLVSAAIIAVLSLVLRRRLRPPQVARAAPRFALRDWIRPTLPLTAIMAADVSMARSGVILLGLLASAREAGVFAVAMALATLAAMPRMAVAAAFAPTVAELHARGDRAALQALLARAARLSLSGALLVAAGLAAGTPWLLSLFGEGFAQGAPAVAILVAGQLVAAAAGPQQHLMTMTANERAGAWMHAGGALAGLGLCAALAAPFGVVGAAVAATAGVVIWNLAMAWFAQARLGLRPGLLARTRPSQQERFR</sequence>
<feature type="transmembrane region" description="Helical" evidence="7">
    <location>
        <begin position="431"/>
        <end position="449"/>
    </location>
</feature>
<feature type="transmembrane region" description="Helical" evidence="7">
    <location>
        <begin position="142"/>
        <end position="166"/>
    </location>
</feature>
<reference evidence="8 9" key="1">
    <citation type="submission" date="2016-10" db="EMBL/GenBank/DDBJ databases">
        <authorList>
            <person name="de Groot N.N."/>
        </authorList>
    </citation>
    <scope>NUCLEOTIDE SEQUENCE [LARGE SCALE GENOMIC DNA]</scope>
    <source>
        <strain evidence="8 9">CGMCC 1.11030</strain>
    </source>
</reference>
<keyword evidence="4 7" id="KW-1133">Transmembrane helix</keyword>
<proteinExistence type="predicted"/>
<feature type="compositionally biased region" description="Low complexity" evidence="6">
    <location>
        <begin position="9"/>
        <end position="41"/>
    </location>
</feature>
<organism evidence="8 9">
    <name type="scientific">Albimonas pacifica</name>
    <dbReference type="NCBI Taxonomy" id="1114924"/>
    <lineage>
        <taxon>Bacteria</taxon>
        <taxon>Pseudomonadati</taxon>
        <taxon>Pseudomonadota</taxon>
        <taxon>Alphaproteobacteria</taxon>
        <taxon>Rhodobacterales</taxon>
        <taxon>Paracoccaceae</taxon>
        <taxon>Albimonas</taxon>
    </lineage>
</organism>
<evidence type="ECO:0000256" key="4">
    <source>
        <dbReference type="ARBA" id="ARBA00022989"/>
    </source>
</evidence>
<feature type="transmembrane region" description="Helical" evidence="7">
    <location>
        <begin position="355"/>
        <end position="384"/>
    </location>
</feature>
<dbReference type="AlphaFoldDB" id="A0A1I3IXK1"/>
<feature type="region of interest" description="Disordered" evidence="6">
    <location>
        <begin position="1"/>
        <end position="80"/>
    </location>
</feature>
<name>A0A1I3IXK1_9RHOB</name>
<evidence type="ECO:0000256" key="5">
    <source>
        <dbReference type="ARBA" id="ARBA00023136"/>
    </source>
</evidence>
<evidence type="ECO:0000313" key="9">
    <source>
        <dbReference type="Proteomes" id="UP000199377"/>
    </source>
</evidence>
<feature type="transmembrane region" description="Helical" evidence="7">
    <location>
        <begin position="219"/>
        <end position="244"/>
    </location>
</feature>
<dbReference type="PANTHER" id="PTHR30250:SF11">
    <property type="entry name" value="O-ANTIGEN TRANSPORTER-RELATED"/>
    <property type="match status" value="1"/>
</dbReference>
<feature type="transmembrane region" description="Helical" evidence="7">
    <location>
        <begin position="111"/>
        <end position="130"/>
    </location>
</feature>